<evidence type="ECO:0000256" key="4">
    <source>
        <dbReference type="ARBA" id="ARBA00034521"/>
    </source>
</evidence>
<evidence type="ECO:0000256" key="2">
    <source>
        <dbReference type="ARBA" id="ARBA00022691"/>
    </source>
</evidence>
<accession>A0A5D8QE85</accession>
<dbReference type="EC" id="2.1.1.137" evidence="4"/>
<dbReference type="SUPFAM" id="SSF53335">
    <property type="entry name" value="S-adenosyl-L-methionine-dependent methyltransferases"/>
    <property type="match status" value="1"/>
</dbReference>
<dbReference type="Proteomes" id="UP000322976">
    <property type="component" value="Unassembled WGS sequence"/>
</dbReference>
<feature type="domain" description="Methyltransferase" evidence="9">
    <location>
        <begin position="34"/>
        <end position="180"/>
    </location>
</feature>
<dbReference type="AlphaFoldDB" id="A0A5D8QE85"/>
<dbReference type="CDD" id="cd02440">
    <property type="entry name" value="AdoMet_MTases"/>
    <property type="match status" value="1"/>
</dbReference>
<reference evidence="10 11" key="1">
    <citation type="submission" date="2019-08" db="EMBL/GenBank/DDBJ databases">
        <title>Calorimonas adulescens gen. nov., sp. nov., an anaerobic thermophilic bacterium from Sakhalin hot spring.</title>
        <authorList>
            <person name="Khomyakova M.A."/>
            <person name="Merkel A.Y."/>
            <person name="Novikov A."/>
            <person name="Bonch-Osmolovskaya E.A."/>
            <person name="Slobodkin A.I."/>
        </authorList>
    </citation>
    <scope>NUCLEOTIDE SEQUENCE [LARGE SCALE GENOMIC DNA]</scope>
    <source>
        <strain evidence="10 11">A05MB</strain>
    </source>
</reference>
<dbReference type="GO" id="GO:0032259">
    <property type="term" value="P:methylation"/>
    <property type="evidence" value="ECO:0007669"/>
    <property type="project" value="UniProtKB-KW"/>
</dbReference>
<dbReference type="InterPro" id="IPR026669">
    <property type="entry name" value="Arsenite_MeTrfase-like"/>
</dbReference>
<dbReference type="InterPro" id="IPR025714">
    <property type="entry name" value="Methyltranfer_dom"/>
</dbReference>
<comment type="catalytic activity">
    <reaction evidence="8">
        <text>arsenic triglutathione + 3 [thioredoxin]-dithiol + 3 S-adenosyl-L-methionine = trimethylarsine + 3 [thioredoxin]-disulfide + 3 glutathione + 3 S-adenosyl-L-homocysteine + 3 H(+)</text>
        <dbReference type="Rhea" id="RHEA:69432"/>
        <dbReference type="Rhea" id="RHEA-COMP:10698"/>
        <dbReference type="Rhea" id="RHEA-COMP:10700"/>
        <dbReference type="ChEBI" id="CHEBI:15378"/>
        <dbReference type="ChEBI" id="CHEBI:27130"/>
        <dbReference type="ChEBI" id="CHEBI:29950"/>
        <dbReference type="ChEBI" id="CHEBI:50058"/>
        <dbReference type="ChEBI" id="CHEBI:57856"/>
        <dbReference type="ChEBI" id="CHEBI:57925"/>
        <dbReference type="ChEBI" id="CHEBI:59789"/>
        <dbReference type="ChEBI" id="CHEBI:183640"/>
        <dbReference type="EC" id="2.1.1.137"/>
    </reaction>
</comment>
<name>A0A5D8QE85_9THEO</name>
<keyword evidence="1 10" id="KW-0808">Transferase</keyword>
<dbReference type="PANTHER" id="PTHR43675">
    <property type="entry name" value="ARSENITE METHYLTRANSFERASE"/>
    <property type="match status" value="1"/>
</dbReference>
<dbReference type="PANTHER" id="PTHR43675:SF8">
    <property type="entry name" value="ARSENITE METHYLTRANSFERASE"/>
    <property type="match status" value="1"/>
</dbReference>
<dbReference type="InterPro" id="IPR029063">
    <property type="entry name" value="SAM-dependent_MTases_sf"/>
</dbReference>
<keyword evidence="11" id="KW-1185">Reference proteome</keyword>
<evidence type="ECO:0000256" key="3">
    <source>
        <dbReference type="ARBA" id="ARBA00034487"/>
    </source>
</evidence>
<comment type="caution">
    <text evidence="10">The sequence shown here is derived from an EMBL/GenBank/DDBJ whole genome shotgun (WGS) entry which is preliminary data.</text>
</comment>
<organism evidence="10 11">
    <name type="scientific">Calorimonas adulescens</name>
    <dbReference type="NCBI Taxonomy" id="2606906"/>
    <lineage>
        <taxon>Bacteria</taxon>
        <taxon>Bacillati</taxon>
        <taxon>Bacillota</taxon>
        <taxon>Clostridia</taxon>
        <taxon>Thermoanaerobacterales</taxon>
        <taxon>Thermoanaerobacteraceae</taxon>
        <taxon>Calorimonas</taxon>
    </lineage>
</organism>
<keyword evidence="10" id="KW-0489">Methyltransferase</keyword>
<sequence length="212" mass="23502">MDLKYSVIGRYEKEAEGNDNLSCGGKNIELAELKKGESILDIGCGRGMDILNAARAIGESGYAVGIDVTPAMVKAASENMKKSGVRNVSFILAEAENLPFEDERFDVVISDCVINHSRDKDRVYREIYRVLKPGGRIVISDVVSLEELPDEIVNDPEEWADCFGGAIPGDRYISIIRDAGFEDIEYLKRREYLKKGYMVASITIRACKGGEH</sequence>
<dbReference type="Gene3D" id="3.40.50.150">
    <property type="entry name" value="Vaccinia Virus protein VP39"/>
    <property type="match status" value="1"/>
</dbReference>
<evidence type="ECO:0000259" key="9">
    <source>
        <dbReference type="Pfam" id="PF13847"/>
    </source>
</evidence>
<dbReference type="Pfam" id="PF13847">
    <property type="entry name" value="Methyltransf_31"/>
    <property type="match status" value="1"/>
</dbReference>
<evidence type="ECO:0000313" key="11">
    <source>
        <dbReference type="Proteomes" id="UP000322976"/>
    </source>
</evidence>
<gene>
    <name evidence="10" type="ORF">FWJ32_03470</name>
</gene>
<dbReference type="EMBL" id="VTPS01000003">
    <property type="protein sequence ID" value="TZE83020.1"/>
    <property type="molecule type" value="Genomic_DNA"/>
</dbReference>
<protein>
    <recommendedName>
        <fullName evidence="5">Arsenite methyltransferase</fullName>
        <ecNumber evidence="4">2.1.1.137</ecNumber>
    </recommendedName>
</protein>
<evidence type="ECO:0000256" key="5">
    <source>
        <dbReference type="ARBA" id="ARBA00034545"/>
    </source>
</evidence>
<comment type="similarity">
    <text evidence="3">Belongs to the methyltransferase superfamily. Arsenite methyltransferase family.</text>
</comment>
<dbReference type="GO" id="GO:0030791">
    <property type="term" value="F:arsenite methyltransferase activity"/>
    <property type="evidence" value="ECO:0007669"/>
    <property type="project" value="UniProtKB-EC"/>
</dbReference>
<evidence type="ECO:0000256" key="8">
    <source>
        <dbReference type="ARBA" id="ARBA00048428"/>
    </source>
</evidence>
<evidence type="ECO:0000256" key="1">
    <source>
        <dbReference type="ARBA" id="ARBA00022679"/>
    </source>
</evidence>
<evidence type="ECO:0000256" key="7">
    <source>
        <dbReference type="ARBA" id="ARBA00047943"/>
    </source>
</evidence>
<comment type="catalytic activity">
    <reaction evidence="7">
        <text>arsenic triglutathione + 2 [thioredoxin]-dithiol + 2 S-adenosyl-L-methionine + H2O = dimethylarsinous acid + 2 [thioredoxin]-disulfide + 3 glutathione + 2 S-adenosyl-L-homocysteine + 2 H(+)</text>
        <dbReference type="Rhea" id="RHEA:69464"/>
        <dbReference type="Rhea" id="RHEA-COMP:10698"/>
        <dbReference type="Rhea" id="RHEA-COMP:10700"/>
        <dbReference type="ChEBI" id="CHEBI:15377"/>
        <dbReference type="ChEBI" id="CHEBI:15378"/>
        <dbReference type="ChEBI" id="CHEBI:23808"/>
        <dbReference type="ChEBI" id="CHEBI:29950"/>
        <dbReference type="ChEBI" id="CHEBI:50058"/>
        <dbReference type="ChEBI" id="CHEBI:57856"/>
        <dbReference type="ChEBI" id="CHEBI:57925"/>
        <dbReference type="ChEBI" id="CHEBI:59789"/>
        <dbReference type="ChEBI" id="CHEBI:183640"/>
        <dbReference type="EC" id="2.1.1.137"/>
    </reaction>
</comment>
<comment type="catalytic activity">
    <reaction evidence="6">
        <text>arsenic triglutathione + [thioredoxin]-dithiol + S-adenosyl-L-methionine + 2 H2O = methylarsonous acid + [thioredoxin]-disulfide + 3 glutathione + S-adenosyl-L-homocysteine + H(+)</text>
        <dbReference type="Rhea" id="RHEA:69460"/>
        <dbReference type="Rhea" id="RHEA-COMP:10698"/>
        <dbReference type="Rhea" id="RHEA-COMP:10700"/>
        <dbReference type="ChEBI" id="CHEBI:15377"/>
        <dbReference type="ChEBI" id="CHEBI:15378"/>
        <dbReference type="ChEBI" id="CHEBI:17826"/>
        <dbReference type="ChEBI" id="CHEBI:29950"/>
        <dbReference type="ChEBI" id="CHEBI:50058"/>
        <dbReference type="ChEBI" id="CHEBI:57856"/>
        <dbReference type="ChEBI" id="CHEBI:57925"/>
        <dbReference type="ChEBI" id="CHEBI:59789"/>
        <dbReference type="ChEBI" id="CHEBI:183640"/>
        <dbReference type="EC" id="2.1.1.137"/>
    </reaction>
</comment>
<keyword evidence="2" id="KW-0949">S-adenosyl-L-methionine</keyword>
<dbReference type="RefSeq" id="WP_149544577.1">
    <property type="nucleotide sequence ID" value="NZ_VTPS01000003.1"/>
</dbReference>
<evidence type="ECO:0000313" key="10">
    <source>
        <dbReference type="EMBL" id="TZE83020.1"/>
    </source>
</evidence>
<evidence type="ECO:0000256" key="6">
    <source>
        <dbReference type="ARBA" id="ARBA00047941"/>
    </source>
</evidence>
<proteinExistence type="inferred from homology"/>